<dbReference type="Pfam" id="PF03144">
    <property type="entry name" value="GTP_EFTU_D2"/>
    <property type="match status" value="1"/>
</dbReference>
<comment type="caution">
    <text evidence="5">The sequence shown here is derived from an EMBL/GenBank/DDBJ whole genome shotgun (WGS) entry which is preliminary data.</text>
</comment>
<name>A0A6L2PT56_COPFO</name>
<dbReference type="PANTHER" id="PTHR43721:SF11">
    <property type="entry name" value="SELENOCYSTEINE-SPECIFIC ELONGATION FACTOR"/>
    <property type="match status" value="1"/>
</dbReference>
<dbReference type="GO" id="GO:0003746">
    <property type="term" value="F:translation elongation factor activity"/>
    <property type="evidence" value="ECO:0007669"/>
    <property type="project" value="TreeGrafter"/>
</dbReference>
<dbReference type="InterPro" id="IPR049393">
    <property type="entry name" value="eEFSec_III"/>
</dbReference>
<dbReference type="Pfam" id="PF21208">
    <property type="entry name" value="euk_SelB_III"/>
    <property type="match status" value="1"/>
</dbReference>
<reference evidence="6" key="1">
    <citation type="submission" date="2020-01" db="EMBL/GenBank/DDBJ databases">
        <title>Draft genome sequence of the Termite Coptotermes fromosanus.</title>
        <authorList>
            <person name="Itakura S."/>
            <person name="Yosikawa Y."/>
            <person name="Umezawa K."/>
        </authorList>
    </citation>
    <scope>NUCLEOTIDE SEQUENCE [LARGE SCALE GENOMIC DNA]</scope>
</reference>
<proteinExistence type="predicted"/>
<accession>A0A6L2PT56</accession>
<dbReference type="Pfam" id="PF21131">
    <property type="entry name" value="eEFSec_4th"/>
    <property type="match status" value="1"/>
</dbReference>
<dbReference type="InterPro" id="IPR027417">
    <property type="entry name" value="P-loop_NTPase"/>
</dbReference>
<evidence type="ECO:0000259" key="4">
    <source>
        <dbReference type="Pfam" id="PF21208"/>
    </source>
</evidence>
<evidence type="ECO:0000256" key="1">
    <source>
        <dbReference type="SAM" id="MobiDB-lite"/>
    </source>
</evidence>
<dbReference type="InterPro" id="IPR050055">
    <property type="entry name" value="EF-Tu_GTPase"/>
</dbReference>
<organism evidence="5 6">
    <name type="scientific">Coptotermes formosanus</name>
    <name type="common">Formosan subterranean termite</name>
    <dbReference type="NCBI Taxonomy" id="36987"/>
    <lineage>
        <taxon>Eukaryota</taxon>
        <taxon>Metazoa</taxon>
        <taxon>Ecdysozoa</taxon>
        <taxon>Arthropoda</taxon>
        <taxon>Hexapoda</taxon>
        <taxon>Insecta</taxon>
        <taxon>Pterygota</taxon>
        <taxon>Neoptera</taxon>
        <taxon>Polyneoptera</taxon>
        <taxon>Dictyoptera</taxon>
        <taxon>Blattodea</taxon>
        <taxon>Blattoidea</taxon>
        <taxon>Termitoidae</taxon>
        <taxon>Rhinotermitidae</taxon>
        <taxon>Coptotermes</taxon>
    </lineage>
</organism>
<dbReference type="SUPFAM" id="SSF52540">
    <property type="entry name" value="P-loop containing nucleoside triphosphate hydrolases"/>
    <property type="match status" value="1"/>
</dbReference>
<feature type="domain" description="Selenocysteine-specific elongation factor C-terminal RIFT" evidence="3">
    <location>
        <begin position="349"/>
        <end position="466"/>
    </location>
</feature>
<evidence type="ECO:0000313" key="5">
    <source>
        <dbReference type="EMBL" id="GFG33808.1"/>
    </source>
</evidence>
<sequence>MILVIDITKGIQTQTAECLVIGEVTCQKMIVVLNKTDLLPEGERAVLVDKVTGLYISLQMRKRMKLTLANSVFKDAPIVSTAAKPGGSEDSQPSLPIGLQDLIETLQKFAFVPERHASSPFLFAVDHCFSVRGQGTVLTGTVLQGTVNVNDTVEIPSIHTTKKVKSMQMFKKPVEHAVQGDRIGICLTQFDPKQLERGIACKPGYVPTITAAIISVQKIKYFKGNVNTKAKFHISIGHETVMAKLSFFGLLRYSSSAANDDTFDFDREYKFQDELLLDLQCDSQGVTVNEMPVKQFALLEFEKPVLAVPNCLLIGSKLDTDIHTSSCRLAFWGHLLESLEDKNYSTVLPRLKIYKEKCKRGVVDRASNQYEVIGKNMFKKETNIQLFVGLQVELSTGEVGVIESSFGQSGKVKIRIPDGLKESTSTLLSGMTKKKGKQSAPQSNSPDSEPIQIVLHFRRYIYDPKKKIVQS</sequence>
<dbReference type="GO" id="GO:0001514">
    <property type="term" value="P:selenocysteine incorporation"/>
    <property type="evidence" value="ECO:0007669"/>
    <property type="project" value="TreeGrafter"/>
</dbReference>
<evidence type="ECO:0000259" key="3">
    <source>
        <dbReference type="Pfam" id="PF21131"/>
    </source>
</evidence>
<feature type="domain" description="Selenocysteine-specific elongation factor 3rd" evidence="4">
    <location>
        <begin position="213"/>
        <end position="333"/>
    </location>
</feature>
<dbReference type="Gene3D" id="2.40.30.10">
    <property type="entry name" value="Translation factors"/>
    <property type="match status" value="2"/>
</dbReference>
<gene>
    <name evidence="5" type="ORF">Cfor_03508</name>
</gene>
<evidence type="ECO:0000313" key="6">
    <source>
        <dbReference type="Proteomes" id="UP000502823"/>
    </source>
</evidence>
<dbReference type="CDD" id="cd04094">
    <property type="entry name" value="eSelB_III"/>
    <property type="match status" value="1"/>
</dbReference>
<dbReference type="CDD" id="cd03696">
    <property type="entry name" value="SelB_II"/>
    <property type="match status" value="1"/>
</dbReference>
<dbReference type="PANTHER" id="PTHR43721">
    <property type="entry name" value="ELONGATION FACTOR TU-RELATED"/>
    <property type="match status" value="1"/>
</dbReference>
<dbReference type="GO" id="GO:0005525">
    <property type="term" value="F:GTP binding"/>
    <property type="evidence" value="ECO:0007669"/>
    <property type="project" value="InterPro"/>
</dbReference>
<keyword evidence="6" id="KW-1185">Reference proteome</keyword>
<dbReference type="FunFam" id="2.40.30.10:FF:000052">
    <property type="entry name" value="Selenocysteine-specific elongation factor EF-Sec"/>
    <property type="match status" value="1"/>
</dbReference>
<dbReference type="InParanoid" id="A0A6L2PT56"/>
<feature type="domain" description="Translation elongation factor EFTu-like" evidence="2">
    <location>
        <begin position="135"/>
        <end position="198"/>
    </location>
</feature>
<dbReference type="OrthoDB" id="2067at2759"/>
<dbReference type="EMBL" id="BLKM01005267">
    <property type="protein sequence ID" value="GFG33808.1"/>
    <property type="molecule type" value="Genomic_DNA"/>
</dbReference>
<protein>
    <submittedName>
        <fullName evidence="5">Uncharacterized protein</fullName>
    </submittedName>
</protein>
<dbReference type="Gene3D" id="3.40.50.300">
    <property type="entry name" value="P-loop containing nucleotide triphosphate hydrolases"/>
    <property type="match status" value="1"/>
</dbReference>
<dbReference type="InterPro" id="IPR049394">
    <property type="entry name" value="eEFSec_C"/>
</dbReference>
<dbReference type="AlphaFoldDB" id="A0A6L2PT56"/>
<dbReference type="FunCoup" id="A0A6L2PT56">
    <property type="interactions" value="469"/>
</dbReference>
<dbReference type="SUPFAM" id="SSF50447">
    <property type="entry name" value="Translation proteins"/>
    <property type="match status" value="1"/>
</dbReference>
<evidence type="ECO:0000259" key="2">
    <source>
        <dbReference type="Pfam" id="PF03144"/>
    </source>
</evidence>
<dbReference type="Proteomes" id="UP000502823">
    <property type="component" value="Unassembled WGS sequence"/>
</dbReference>
<dbReference type="InterPro" id="IPR004161">
    <property type="entry name" value="EFTu-like_2"/>
</dbReference>
<dbReference type="InterPro" id="IPR009000">
    <property type="entry name" value="Transl_B-barrel_sf"/>
</dbReference>
<feature type="region of interest" description="Disordered" evidence="1">
    <location>
        <begin position="430"/>
        <end position="450"/>
    </location>
</feature>